<dbReference type="AlphaFoldDB" id="F8BUE3"/>
<keyword evidence="2" id="KW-1185">Reference proteome</keyword>
<name>F8BUE3_AFIC5</name>
<dbReference type="HOGENOM" id="CLU_2012950_0_0_5"/>
<protein>
    <submittedName>
        <fullName evidence="1">Uncharacterized protein</fullName>
    </submittedName>
</protein>
<reference evidence="1 2" key="1">
    <citation type="journal article" date="2011" name="J. Bacteriol.">
        <title>Complete genome sequences of the chemolithoautotrophic Oligotropha carboxidovorans strains OM4 and OM5.</title>
        <authorList>
            <person name="Volland S."/>
            <person name="Rachinger M."/>
            <person name="Strittmatter A."/>
            <person name="Daniel R."/>
            <person name="Gottschalk G."/>
            <person name="Meyer O."/>
        </authorList>
    </citation>
    <scope>NUCLEOTIDE SEQUENCE [LARGE SCALE GENOMIC DNA]</scope>
    <source>
        <strain evidence="2">ATCC 49405 / DSM 1227 / KCTC 32145 / OM5</strain>
    </source>
</reference>
<sequence>MSKFVNHEVMIAAAEREVREEARRHPEDPWRMKVGDTHEFAAAVADARKRLRNECLLVRHEQVVKAANVRDRYRAEGWPVPMWARNTLSWAAHPERITALYQFDDDGDVDLDNALSSLRAAVV</sequence>
<dbReference type="Proteomes" id="UP000007730">
    <property type="component" value="Chromosome"/>
</dbReference>
<dbReference type="EMBL" id="CP002826">
    <property type="protein sequence ID" value="AEI06596.1"/>
    <property type="molecule type" value="Genomic_DNA"/>
</dbReference>
<organism evidence="1 2">
    <name type="scientific">Afipia carboxidovorans (strain ATCC 49405 / DSM 1227 / KCTC 32145 / OM5)</name>
    <name type="common">Oligotropha carboxidovorans</name>
    <dbReference type="NCBI Taxonomy" id="504832"/>
    <lineage>
        <taxon>Bacteria</taxon>
        <taxon>Pseudomonadati</taxon>
        <taxon>Pseudomonadota</taxon>
        <taxon>Alphaproteobacteria</taxon>
        <taxon>Hyphomicrobiales</taxon>
        <taxon>Nitrobacteraceae</taxon>
        <taxon>Afipia</taxon>
    </lineage>
</organism>
<accession>F8BUE3</accession>
<evidence type="ECO:0000313" key="1">
    <source>
        <dbReference type="EMBL" id="AEI06596.1"/>
    </source>
</evidence>
<dbReference type="KEGG" id="ocg:OCA5_c18830"/>
<gene>
    <name evidence="1" type="ordered locus">OCA5_c18830</name>
</gene>
<dbReference type="RefSeq" id="WP_013913101.1">
    <property type="nucleotide sequence ID" value="NC_011386.1"/>
</dbReference>
<proteinExistence type="predicted"/>
<dbReference type="STRING" id="504832.OCA5_c18830"/>
<evidence type="ECO:0000313" key="2">
    <source>
        <dbReference type="Proteomes" id="UP000007730"/>
    </source>
</evidence>